<dbReference type="InterPro" id="IPR029063">
    <property type="entry name" value="SAM-dependent_MTases_sf"/>
</dbReference>
<evidence type="ECO:0000313" key="2">
    <source>
        <dbReference type="Proteomes" id="UP000320948"/>
    </source>
</evidence>
<accession>A0A6N4RAY4</accession>
<name>A0A6N4RAY4_BLAVI</name>
<comment type="caution">
    <text evidence="1">The sequence shown here is derived from an EMBL/GenBank/DDBJ whole genome shotgun (WGS) entry which is preliminary data.</text>
</comment>
<keyword evidence="1" id="KW-0489">Methyltransferase</keyword>
<dbReference type="Pfam" id="PF13578">
    <property type="entry name" value="Methyltransf_24"/>
    <property type="match status" value="1"/>
</dbReference>
<dbReference type="SUPFAM" id="SSF53335">
    <property type="entry name" value="S-adenosyl-L-methionine-dependent methyltransferases"/>
    <property type="match status" value="1"/>
</dbReference>
<proteinExistence type="predicted"/>
<organism evidence="1 2">
    <name type="scientific">Blastochloris viridis</name>
    <name type="common">Rhodopseudomonas viridis</name>
    <dbReference type="NCBI Taxonomy" id="1079"/>
    <lineage>
        <taxon>Bacteria</taxon>
        <taxon>Pseudomonadati</taxon>
        <taxon>Pseudomonadota</taxon>
        <taxon>Alphaproteobacteria</taxon>
        <taxon>Hyphomicrobiales</taxon>
        <taxon>Blastochloridaceae</taxon>
        <taxon>Blastochloris</taxon>
    </lineage>
</organism>
<sequence>MLLSLSTRSAIMSLPFIGRLISLSKFNRKGHYLIQTGWFHSSASYSSIDSNKNPIPWLTYPAIDFLTPRVKTTFRVFEYGSGNSTLWWAPRVKEVIAVEHNAAWAKQVATNIQHLSNAQVILEPNPDSAKYTEAITQKGKFHIAVIDGSNRVECAEAALSCLTEDGVIIWDNSDRIEYKPGIASLKNAGFRQLEFTGLAPVNSNRMETSIFYRSKNCLGI</sequence>
<dbReference type="AlphaFoldDB" id="A0A6N4RAY4"/>
<evidence type="ECO:0000313" key="1">
    <source>
        <dbReference type="EMBL" id="TKW61205.1"/>
    </source>
</evidence>
<keyword evidence="1" id="KW-0808">Transferase</keyword>
<dbReference type="Gene3D" id="3.40.50.150">
    <property type="entry name" value="Vaccinia Virus protein VP39"/>
    <property type="match status" value="1"/>
</dbReference>
<reference evidence="1 2" key="1">
    <citation type="journal article" date="2017" name="Nat. Commun.">
        <title>In situ click chemistry generation of cyclooxygenase-2 inhibitors.</title>
        <authorList>
            <person name="Bhardwaj A."/>
            <person name="Kaur J."/>
            <person name="Wuest M."/>
            <person name="Wuest F."/>
        </authorList>
    </citation>
    <scope>NUCLEOTIDE SEQUENCE [LARGE SCALE GENOMIC DNA]</scope>
    <source>
        <strain evidence="1">S2_018_000_R2_106</strain>
    </source>
</reference>
<dbReference type="GO" id="GO:0032259">
    <property type="term" value="P:methylation"/>
    <property type="evidence" value="ECO:0007669"/>
    <property type="project" value="UniProtKB-KW"/>
</dbReference>
<dbReference type="GO" id="GO:0008168">
    <property type="term" value="F:methyltransferase activity"/>
    <property type="evidence" value="ECO:0007669"/>
    <property type="project" value="UniProtKB-KW"/>
</dbReference>
<dbReference type="Proteomes" id="UP000320948">
    <property type="component" value="Unassembled WGS sequence"/>
</dbReference>
<dbReference type="EMBL" id="VAFM01000001">
    <property type="protein sequence ID" value="TKW61205.1"/>
    <property type="molecule type" value="Genomic_DNA"/>
</dbReference>
<protein>
    <submittedName>
        <fullName evidence="1">Class I SAM-dependent methyltransferase</fullName>
    </submittedName>
</protein>
<gene>
    <name evidence="1" type="ORF">DI628_00830</name>
</gene>